<keyword evidence="5" id="KW-1185">Reference proteome</keyword>
<dbReference type="PROSITE" id="PS00552">
    <property type="entry name" value="HTH_MERR_1"/>
    <property type="match status" value="1"/>
</dbReference>
<gene>
    <name evidence="4" type="ORF">FB473_002464</name>
</gene>
<dbReference type="InterPro" id="IPR047057">
    <property type="entry name" value="MerR_fam"/>
</dbReference>
<dbReference type="PROSITE" id="PS50937">
    <property type="entry name" value="HTH_MERR_2"/>
    <property type="match status" value="1"/>
</dbReference>
<dbReference type="Pfam" id="PF13411">
    <property type="entry name" value="MerR_1"/>
    <property type="match status" value="1"/>
</dbReference>
<name>A0ABX0SHI8_9ACTN</name>
<dbReference type="PRINTS" id="PR00040">
    <property type="entry name" value="HTHMERR"/>
</dbReference>
<dbReference type="Gene3D" id="1.10.1660.10">
    <property type="match status" value="1"/>
</dbReference>
<organism evidence="4 5">
    <name type="scientific">Brooklawnia cerclae</name>
    <dbReference type="NCBI Taxonomy" id="349934"/>
    <lineage>
        <taxon>Bacteria</taxon>
        <taxon>Bacillati</taxon>
        <taxon>Actinomycetota</taxon>
        <taxon>Actinomycetes</taxon>
        <taxon>Propionibacteriales</taxon>
        <taxon>Propionibacteriaceae</taxon>
        <taxon>Brooklawnia</taxon>
    </lineage>
</organism>
<evidence type="ECO:0000256" key="2">
    <source>
        <dbReference type="SAM" id="Coils"/>
    </source>
</evidence>
<accession>A0ABX0SHI8</accession>
<proteinExistence type="predicted"/>
<keyword evidence="1 4" id="KW-0238">DNA-binding</keyword>
<evidence type="ECO:0000313" key="4">
    <source>
        <dbReference type="EMBL" id="NIH57819.1"/>
    </source>
</evidence>
<dbReference type="Proteomes" id="UP000749311">
    <property type="component" value="Unassembled WGS sequence"/>
</dbReference>
<feature type="domain" description="HTH merR-type" evidence="3">
    <location>
        <begin position="9"/>
        <end position="78"/>
    </location>
</feature>
<evidence type="ECO:0000259" key="3">
    <source>
        <dbReference type="PROSITE" id="PS50937"/>
    </source>
</evidence>
<sequence>MTGHEGSEGLTVAQMAEAAGVSAHTLRYYERAGLIRAVPRNGGNQRRYQPGDVEWVGFLLRLRETGMPVSRMREYASLRAQGDASLRARLELLVEHQERLRRQIAALQAHEQALAAKVRVYARLLDDHGGHEELGHE</sequence>
<feature type="coiled-coil region" evidence="2">
    <location>
        <begin position="90"/>
        <end position="117"/>
    </location>
</feature>
<dbReference type="GO" id="GO:0003677">
    <property type="term" value="F:DNA binding"/>
    <property type="evidence" value="ECO:0007669"/>
    <property type="project" value="UniProtKB-KW"/>
</dbReference>
<comment type="caution">
    <text evidence="4">The sequence shown here is derived from an EMBL/GenBank/DDBJ whole genome shotgun (WGS) entry which is preliminary data.</text>
</comment>
<dbReference type="PANTHER" id="PTHR30204:SF98">
    <property type="entry name" value="HTH-TYPE TRANSCRIPTIONAL REGULATOR ADHR"/>
    <property type="match status" value="1"/>
</dbReference>
<dbReference type="EMBL" id="JAAMOZ010000001">
    <property type="protein sequence ID" value="NIH57819.1"/>
    <property type="molecule type" value="Genomic_DNA"/>
</dbReference>
<evidence type="ECO:0000313" key="5">
    <source>
        <dbReference type="Proteomes" id="UP000749311"/>
    </source>
</evidence>
<protein>
    <submittedName>
        <fullName evidence="4">DNA-binding transcriptional MerR regulator</fullName>
    </submittedName>
</protein>
<keyword evidence="2" id="KW-0175">Coiled coil</keyword>
<dbReference type="PANTHER" id="PTHR30204">
    <property type="entry name" value="REDOX-CYCLING DRUG-SENSING TRANSCRIPTIONAL ACTIVATOR SOXR"/>
    <property type="match status" value="1"/>
</dbReference>
<dbReference type="InterPro" id="IPR009061">
    <property type="entry name" value="DNA-bd_dom_put_sf"/>
</dbReference>
<dbReference type="RefSeq" id="WP_167168154.1">
    <property type="nucleotide sequence ID" value="NZ_BAAAOO010000007.1"/>
</dbReference>
<dbReference type="InterPro" id="IPR000551">
    <property type="entry name" value="MerR-type_HTH_dom"/>
</dbReference>
<dbReference type="SMART" id="SM00422">
    <property type="entry name" value="HTH_MERR"/>
    <property type="match status" value="1"/>
</dbReference>
<dbReference type="CDD" id="cd01109">
    <property type="entry name" value="HTH_YyaN"/>
    <property type="match status" value="1"/>
</dbReference>
<reference evidence="4 5" key="1">
    <citation type="submission" date="2020-02" db="EMBL/GenBank/DDBJ databases">
        <title>Sequencing the genomes of 1000 actinobacteria strains.</title>
        <authorList>
            <person name="Klenk H.-P."/>
        </authorList>
    </citation>
    <scope>NUCLEOTIDE SEQUENCE [LARGE SCALE GENOMIC DNA]</scope>
    <source>
        <strain evidence="4 5">DSM 19609</strain>
    </source>
</reference>
<evidence type="ECO:0000256" key="1">
    <source>
        <dbReference type="ARBA" id="ARBA00023125"/>
    </source>
</evidence>
<dbReference type="SUPFAM" id="SSF46955">
    <property type="entry name" value="Putative DNA-binding domain"/>
    <property type="match status" value="1"/>
</dbReference>